<keyword evidence="3" id="KW-1185">Reference proteome</keyword>
<dbReference type="EMBL" id="PDCK01000043">
    <property type="protein sequence ID" value="PRQ33000.1"/>
    <property type="molecule type" value="Genomic_DNA"/>
</dbReference>
<evidence type="ECO:0000313" key="3">
    <source>
        <dbReference type="Proteomes" id="UP000238479"/>
    </source>
</evidence>
<comment type="caution">
    <text evidence="2">The sequence shown here is derived from an EMBL/GenBank/DDBJ whole genome shotgun (WGS) entry which is preliminary data.</text>
</comment>
<accession>A0A2P6QFQ4</accession>
<dbReference type="AlphaFoldDB" id="A0A2P6QFQ4"/>
<reference evidence="2 3" key="1">
    <citation type="journal article" date="2018" name="Nat. Genet.">
        <title>The Rosa genome provides new insights in the design of modern roses.</title>
        <authorList>
            <person name="Bendahmane M."/>
        </authorList>
    </citation>
    <scope>NUCLEOTIDE SEQUENCE [LARGE SCALE GENOMIC DNA]</scope>
    <source>
        <strain evidence="3">cv. Old Blush</strain>
    </source>
</reference>
<protein>
    <submittedName>
        <fullName evidence="2">Uncharacterized protein</fullName>
    </submittedName>
</protein>
<feature type="compositionally biased region" description="Pro residues" evidence="1">
    <location>
        <begin position="1"/>
        <end position="14"/>
    </location>
</feature>
<dbReference type="Gramene" id="PRQ33000">
    <property type="protein sequence ID" value="PRQ33000"/>
    <property type="gene ID" value="RchiOBHm_Chr5g0052611"/>
</dbReference>
<gene>
    <name evidence="2" type="ORF">RchiOBHm_Chr5g0052611</name>
</gene>
<dbReference type="Proteomes" id="UP000238479">
    <property type="component" value="Chromosome 5"/>
</dbReference>
<organism evidence="2 3">
    <name type="scientific">Rosa chinensis</name>
    <name type="common">China rose</name>
    <dbReference type="NCBI Taxonomy" id="74649"/>
    <lineage>
        <taxon>Eukaryota</taxon>
        <taxon>Viridiplantae</taxon>
        <taxon>Streptophyta</taxon>
        <taxon>Embryophyta</taxon>
        <taxon>Tracheophyta</taxon>
        <taxon>Spermatophyta</taxon>
        <taxon>Magnoliopsida</taxon>
        <taxon>eudicotyledons</taxon>
        <taxon>Gunneridae</taxon>
        <taxon>Pentapetalae</taxon>
        <taxon>rosids</taxon>
        <taxon>fabids</taxon>
        <taxon>Rosales</taxon>
        <taxon>Rosaceae</taxon>
        <taxon>Rosoideae</taxon>
        <taxon>Rosoideae incertae sedis</taxon>
        <taxon>Rosa</taxon>
    </lineage>
</organism>
<dbReference type="STRING" id="74649.A0A2P6QFQ4"/>
<feature type="region of interest" description="Disordered" evidence="1">
    <location>
        <begin position="1"/>
        <end position="39"/>
    </location>
</feature>
<name>A0A2P6QFQ4_ROSCH</name>
<proteinExistence type="predicted"/>
<evidence type="ECO:0000313" key="2">
    <source>
        <dbReference type="EMBL" id="PRQ33000.1"/>
    </source>
</evidence>
<sequence>MALKPPIPHPPPPVLLHRNPNRIPTRPANPKTQAAASEKPEDIICRMMANRAWTTRLQNSILDLVPEFDHNLVWNVLHAANTSDQALQFFRWVERSRVGMGKHKQEIKTGIQKRGEHAETKVEYTMS</sequence>
<evidence type="ECO:0000256" key="1">
    <source>
        <dbReference type="SAM" id="MobiDB-lite"/>
    </source>
</evidence>